<organism evidence="1 2">
    <name type="scientific">Polaribacter vadi</name>
    <dbReference type="NCBI Taxonomy" id="1774273"/>
    <lineage>
        <taxon>Bacteria</taxon>
        <taxon>Pseudomonadati</taxon>
        <taxon>Bacteroidota</taxon>
        <taxon>Flavobacteriia</taxon>
        <taxon>Flavobacteriales</taxon>
        <taxon>Flavobacteriaceae</taxon>
    </lineage>
</organism>
<keyword evidence="1" id="KW-0282">Flagellum</keyword>
<dbReference type="STRING" id="1774273.LPB03_06005"/>
<gene>
    <name evidence="1" type="ORF">LPB3_06480</name>
</gene>
<accession>A0A1B8TWL7</accession>
<dbReference type="OrthoDB" id="1430845at2"/>
<dbReference type="RefSeq" id="WP_065318795.1">
    <property type="nucleotide sequence ID" value="NZ_CP017477.1"/>
</dbReference>
<evidence type="ECO:0000313" key="1">
    <source>
        <dbReference type="EMBL" id="OBY64043.1"/>
    </source>
</evidence>
<keyword evidence="1" id="KW-0969">Cilium</keyword>
<proteinExistence type="predicted"/>
<comment type="caution">
    <text evidence="1">The sequence shown here is derived from an EMBL/GenBank/DDBJ whole genome shotgun (WGS) entry which is preliminary data.</text>
</comment>
<dbReference type="EMBL" id="LSFM01000022">
    <property type="protein sequence ID" value="OBY64043.1"/>
    <property type="molecule type" value="Genomic_DNA"/>
</dbReference>
<reference evidence="2" key="1">
    <citation type="submission" date="2016-02" db="EMBL/GenBank/DDBJ databases">
        <authorList>
            <person name="Shin S.-K."/>
            <person name="Yi H."/>
            <person name="Kim E."/>
        </authorList>
    </citation>
    <scope>NUCLEOTIDE SEQUENCE [LARGE SCALE GENOMIC DNA]</scope>
    <source>
        <strain evidence="2">LPB0003</strain>
    </source>
</reference>
<dbReference type="KEGG" id="pob:LPB03_06005"/>
<keyword evidence="2" id="KW-1185">Reference proteome</keyword>
<dbReference type="AlphaFoldDB" id="A0A1B8TWL7"/>
<name>A0A1B8TWL7_9FLAO</name>
<protein>
    <submittedName>
        <fullName evidence="1">Flagellin biosynthesis protein FlgD</fullName>
    </submittedName>
</protein>
<dbReference type="InterPro" id="IPR014469">
    <property type="entry name" value="DUF2271"/>
</dbReference>
<evidence type="ECO:0000313" key="2">
    <source>
        <dbReference type="Proteomes" id="UP000092584"/>
    </source>
</evidence>
<keyword evidence="1" id="KW-0966">Cell projection</keyword>
<dbReference type="Pfam" id="PF10029">
    <property type="entry name" value="DUF2271"/>
    <property type="match status" value="1"/>
</dbReference>
<dbReference type="Proteomes" id="UP000092584">
    <property type="component" value="Unassembled WGS sequence"/>
</dbReference>
<sequence length="164" mass="19002">MKTKRTLLLLPVVLLMITALFSFKKYTESSPYKCMIQMKNYTGEGAYIVISILNPKGEYEETLYVQGDDDEWYFDITEWWNFQGKKRANIDAITGATISGGERSISVIQIPKDKVNQGYKIRFETAVEDQGYHKDDVEFELTSENLKSKLEGKGFIRYIRMIPQ</sequence>